<dbReference type="Proteomes" id="UP000734854">
    <property type="component" value="Unassembled WGS sequence"/>
</dbReference>
<gene>
    <name evidence="2" type="ORF">ZIOFF_071344</name>
</gene>
<dbReference type="EMBL" id="JACMSC010000021">
    <property type="protein sequence ID" value="KAG6470279.1"/>
    <property type="molecule type" value="Genomic_DNA"/>
</dbReference>
<keyword evidence="3" id="KW-1185">Reference proteome</keyword>
<name>A0A8J5EUE0_ZINOF</name>
<dbReference type="PANTHER" id="PTHR33018">
    <property type="entry name" value="OS10G0338966 PROTEIN-RELATED"/>
    <property type="match status" value="1"/>
</dbReference>
<feature type="compositionally biased region" description="Polar residues" evidence="1">
    <location>
        <begin position="11"/>
        <end position="20"/>
    </location>
</feature>
<comment type="caution">
    <text evidence="2">The sequence shown here is derived from an EMBL/GenBank/DDBJ whole genome shotgun (WGS) entry which is preliminary data.</text>
</comment>
<accession>A0A8J5EUE0</accession>
<evidence type="ECO:0000313" key="3">
    <source>
        <dbReference type="Proteomes" id="UP000734854"/>
    </source>
</evidence>
<dbReference type="PANTHER" id="PTHR33018:SF37">
    <property type="entry name" value="TRANSPOSASE TNP1_EN_SPM-LIKE DOMAIN-CONTAINING PROTEIN"/>
    <property type="match status" value="1"/>
</dbReference>
<feature type="region of interest" description="Disordered" evidence="1">
    <location>
        <begin position="1"/>
        <end position="43"/>
    </location>
</feature>
<organism evidence="2 3">
    <name type="scientific">Zingiber officinale</name>
    <name type="common">Ginger</name>
    <name type="synonym">Amomum zingiber</name>
    <dbReference type="NCBI Taxonomy" id="94328"/>
    <lineage>
        <taxon>Eukaryota</taxon>
        <taxon>Viridiplantae</taxon>
        <taxon>Streptophyta</taxon>
        <taxon>Embryophyta</taxon>
        <taxon>Tracheophyta</taxon>
        <taxon>Spermatophyta</taxon>
        <taxon>Magnoliopsida</taxon>
        <taxon>Liliopsida</taxon>
        <taxon>Zingiberales</taxon>
        <taxon>Zingiberaceae</taxon>
        <taxon>Zingiber</taxon>
    </lineage>
</organism>
<protein>
    <submittedName>
        <fullName evidence="2">Uncharacterized protein</fullName>
    </submittedName>
</protein>
<evidence type="ECO:0000313" key="2">
    <source>
        <dbReference type="EMBL" id="KAG6470279.1"/>
    </source>
</evidence>
<sequence>MGKKSKKHSLASPNEIQETIASHDLHGEEQINDDKPHKKKGRGLSKLKMVSGQDKCKELERNELGQPIGDNSVKYASFLGCMIKEFVPYTLDGWNEIGEEVKDRMWSCLQLNYKVEDWEKKVIFQKLAKLWCDRKSKLHVQEVNTGRAASRDLNLLKPEFMEQNQWDLFVKKTLSTTFQVDTRGVSSS</sequence>
<reference evidence="2 3" key="1">
    <citation type="submission" date="2020-08" db="EMBL/GenBank/DDBJ databases">
        <title>Plant Genome Project.</title>
        <authorList>
            <person name="Zhang R.-G."/>
        </authorList>
    </citation>
    <scope>NUCLEOTIDE SEQUENCE [LARGE SCALE GENOMIC DNA]</scope>
    <source>
        <tissue evidence="2">Rhizome</tissue>
    </source>
</reference>
<proteinExistence type="predicted"/>
<evidence type="ECO:0000256" key="1">
    <source>
        <dbReference type="SAM" id="MobiDB-lite"/>
    </source>
</evidence>
<feature type="compositionally biased region" description="Basic and acidic residues" evidence="1">
    <location>
        <begin position="21"/>
        <end position="36"/>
    </location>
</feature>
<dbReference type="AlphaFoldDB" id="A0A8J5EUE0"/>